<organism evidence="1 2">
    <name type="scientific">Thioclava dalianensis</name>
    <dbReference type="NCBI Taxonomy" id="1185766"/>
    <lineage>
        <taxon>Bacteria</taxon>
        <taxon>Pseudomonadati</taxon>
        <taxon>Pseudomonadota</taxon>
        <taxon>Alphaproteobacteria</taxon>
        <taxon>Rhodobacterales</taxon>
        <taxon>Paracoccaceae</taxon>
        <taxon>Thioclava</taxon>
    </lineage>
</organism>
<sequence>MSIQELVIVSSPRSGTNFFCECVGALQGAKAYFEILNPAGVFGITDAATLHALNEGFGTQAENAQDKDLIHAFRADPMRGIDILRDDATSRGQSLISYKIFPGQASLEMMGKIFSRENVAVIQIVRQRLDTFISYEKARTKNVWHNKDTTDLLVSVDVDAFLKWARTLDKWHIENSNLISKHDIPRSIWTYKKDINIPKADVVEKIQKFVAQNGVFRNITPKVQDNRFSRQDIRSDPFEKIANGEKLREELNDRGVYDYARSEPLI</sequence>
<dbReference type="eggNOG" id="ENOG5033IQF">
    <property type="taxonomic scope" value="Bacteria"/>
</dbReference>
<dbReference type="SUPFAM" id="SSF52540">
    <property type="entry name" value="P-loop containing nucleoside triphosphate hydrolases"/>
    <property type="match status" value="1"/>
</dbReference>
<evidence type="ECO:0000313" key="1">
    <source>
        <dbReference type="EMBL" id="KEP67913.1"/>
    </source>
</evidence>
<evidence type="ECO:0008006" key="3">
    <source>
        <dbReference type="Google" id="ProtNLM"/>
    </source>
</evidence>
<keyword evidence="2" id="KW-1185">Reference proteome</keyword>
<accession>A0A074TFV1</accession>
<dbReference type="Proteomes" id="UP000027725">
    <property type="component" value="Unassembled WGS sequence"/>
</dbReference>
<gene>
    <name evidence="1" type="ORF">DL1_18210</name>
</gene>
<dbReference type="Gene3D" id="3.40.50.300">
    <property type="entry name" value="P-loop containing nucleotide triphosphate hydrolases"/>
    <property type="match status" value="1"/>
</dbReference>
<dbReference type="OrthoDB" id="7528037at2"/>
<dbReference type="EMBL" id="JHEH01000060">
    <property type="protein sequence ID" value="KEP67913.1"/>
    <property type="molecule type" value="Genomic_DNA"/>
</dbReference>
<name>A0A074TFV1_9RHOB</name>
<dbReference type="RefSeq" id="WP_038069937.1">
    <property type="nucleotide sequence ID" value="NZ_FOVB01000002.1"/>
</dbReference>
<comment type="caution">
    <text evidence="1">The sequence shown here is derived from an EMBL/GenBank/DDBJ whole genome shotgun (WGS) entry which is preliminary data.</text>
</comment>
<evidence type="ECO:0000313" key="2">
    <source>
        <dbReference type="Proteomes" id="UP000027725"/>
    </source>
</evidence>
<dbReference type="AlphaFoldDB" id="A0A074TFV1"/>
<reference evidence="1 2" key="1">
    <citation type="submission" date="2014-03" db="EMBL/GenBank/DDBJ databases">
        <title>The draft genome sequence of Thioclava dalianensis DLFJ1-1.</title>
        <authorList>
            <person name="Lai Q."/>
            <person name="Shao Z."/>
        </authorList>
    </citation>
    <scope>NUCLEOTIDE SEQUENCE [LARGE SCALE GENOMIC DNA]</scope>
    <source>
        <strain evidence="1 2">DLFJ1-1</strain>
    </source>
</reference>
<dbReference type="InterPro" id="IPR027417">
    <property type="entry name" value="P-loop_NTPase"/>
</dbReference>
<proteinExistence type="predicted"/>
<protein>
    <recommendedName>
        <fullName evidence="3">Sulphotransferase Stf0 domain-containing protein</fullName>
    </recommendedName>
</protein>